<gene>
    <name evidence="11" type="ORF">SeLEV6574_g03289</name>
    <name evidence="10" type="ORF">SeMB42_g06961</name>
</gene>
<feature type="compositionally biased region" description="Low complexity" evidence="8">
    <location>
        <begin position="637"/>
        <end position="646"/>
    </location>
</feature>
<dbReference type="PANTHER" id="PTHR15168">
    <property type="entry name" value="CYTOCHROME B-245 LIGHT CHAIN"/>
    <property type="match status" value="1"/>
</dbReference>
<feature type="region of interest" description="Disordered" evidence="8">
    <location>
        <begin position="564"/>
        <end position="665"/>
    </location>
</feature>
<dbReference type="GO" id="GO:0005886">
    <property type="term" value="C:plasma membrane"/>
    <property type="evidence" value="ECO:0007669"/>
    <property type="project" value="UniProtKB-SubCell"/>
</dbReference>
<dbReference type="AlphaFoldDB" id="A0A507D493"/>
<evidence type="ECO:0000313" key="12">
    <source>
        <dbReference type="Proteomes" id="UP000317494"/>
    </source>
</evidence>
<dbReference type="VEuPathDB" id="FungiDB:SeMB42_g06961"/>
<feature type="compositionally biased region" description="Polar residues" evidence="8">
    <location>
        <begin position="399"/>
        <end position="414"/>
    </location>
</feature>
<protein>
    <recommendedName>
        <fullName evidence="7">p22-phox</fullName>
    </recommendedName>
</protein>
<proteinExistence type="inferred from homology"/>
<comment type="subcellular location">
    <subcellularLocation>
        <location evidence="1">Cell membrane</location>
    </subcellularLocation>
</comment>
<comment type="similarity">
    <text evidence="2">Belongs to the p22phox family.</text>
</comment>
<evidence type="ECO:0000256" key="3">
    <source>
        <dbReference type="ARBA" id="ARBA00022475"/>
    </source>
</evidence>
<dbReference type="InterPro" id="IPR007732">
    <property type="entry name" value="Cyt_b558_asu"/>
</dbReference>
<feature type="region of interest" description="Disordered" evidence="8">
    <location>
        <begin position="342"/>
        <end position="458"/>
    </location>
</feature>
<evidence type="ECO:0000256" key="6">
    <source>
        <dbReference type="ARBA" id="ARBA00023136"/>
    </source>
</evidence>
<feature type="region of interest" description="Disordered" evidence="8">
    <location>
        <begin position="1"/>
        <end position="28"/>
    </location>
</feature>
<keyword evidence="3" id="KW-1003">Cell membrane</keyword>
<dbReference type="OrthoDB" id="2110422at2759"/>
<keyword evidence="4 9" id="KW-0812">Transmembrane</keyword>
<dbReference type="EMBL" id="QEAM01000107">
    <property type="protein sequence ID" value="TPX46329.1"/>
    <property type="molecule type" value="Genomic_DNA"/>
</dbReference>
<feature type="compositionally biased region" description="Basic and acidic residues" evidence="8">
    <location>
        <begin position="12"/>
        <end position="28"/>
    </location>
</feature>
<feature type="compositionally biased region" description="Basic and acidic residues" evidence="8">
    <location>
        <begin position="415"/>
        <end position="434"/>
    </location>
</feature>
<dbReference type="EMBL" id="QEAN01000436">
    <property type="protein sequence ID" value="TPX37284.1"/>
    <property type="molecule type" value="Genomic_DNA"/>
</dbReference>
<keyword evidence="12" id="KW-1185">Reference proteome</keyword>
<evidence type="ECO:0000313" key="13">
    <source>
        <dbReference type="Proteomes" id="UP000320475"/>
    </source>
</evidence>
<organism evidence="11 13">
    <name type="scientific">Synchytrium endobioticum</name>
    <dbReference type="NCBI Taxonomy" id="286115"/>
    <lineage>
        <taxon>Eukaryota</taxon>
        <taxon>Fungi</taxon>
        <taxon>Fungi incertae sedis</taxon>
        <taxon>Chytridiomycota</taxon>
        <taxon>Chytridiomycota incertae sedis</taxon>
        <taxon>Chytridiomycetes</taxon>
        <taxon>Synchytriales</taxon>
        <taxon>Synchytriaceae</taxon>
        <taxon>Synchytrium</taxon>
    </lineage>
</organism>
<name>A0A507D493_9FUNG</name>
<dbReference type="GO" id="GO:0020037">
    <property type="term" value="F:heme binding"/>
    <property type="evidence" value="ECO:0007669"/>
    <property type="project" value="InterPro"/>
</dbReference>
<feature type="compositionally biased region" description="Basic and acidic residues" evidence="8">
    <location>
        <begin position="564"/>
        <end position="585"/>
    </location>
</feature>
<comment type="caution">
    <text evidence="11">The sequence shown here is derived from an EMBL/GenBank/DDBJ whole genome shotgun (WGS) entry which is preliminary data.</text>
</comment>
<dbReference type="Pfam" id="PF05038">
    <property type="entry name" value="Cytochrom_B558a"/>
    <property type="match status" value="1"/>
</dbReference>
<dbReference type="PANTHER" id="PTHR15168:SF0">
    <property type="entry name" value="CYTOCHROME B-245 LIGHT CHAIN"/>
    <property type="match status" value="1"/>
</dbReference>
<accession>A0A507D493</accession>
<feature type="region of interest" description="Disordered" evidence="8">
    <location>
        <begin position="82"/>
        <end position="109"/>
    </location>
</feature>
<keyword evidence="5 9" id="KW-1133">Transmembrane helix</keyword>
<evidence type="ECO:0000256" key="7">
    <source>
        <dbReference type="ARBA" id="ARBA00030298"/>
    </source>
</evidence>
<evidence type="ECO:0000313" key="10">
    <source>
        <dbReference type="EMBL" id="TPX37284.1"/>
    </source>
</evidence>
<feature type="transmembrane region" description="Helical" evidence="9">
    <location>
        <begin position="692"/>
        <end position="713"/>
    </location>
</feature>
<sequence length="809" mass="89380">MHPKTSPPEQDGYSKKVRESRISRARDTLKQVFRPMSDNERHWMRETRRRQWEAENHRSRCRKNEQQRVTEALRQRRQQVRAISASMKSPTRKSVATTNPPYRKMTPSSISGRFTLRANTTPDIAALVDLPSCRRASRAMESPKPEYEAPKRVVKGKELEVVDGMTKPSHTVMEKWKTIARLPITIPRHALKDRTAVRKYPGSTFGLTRTAPSGHTAVNSTPANLASNESMYASHSAHARMPLSPLLKNITKGWSMLDLDAYENESVSLEDGATDDALRIRIPNYDGYDSKDDEHDNSYRKHIPCNSAPTSANADKAILLELAIRARSPLPFASTTGIKKPQWVGVGSKRGPEGIQKTAASVQRVKEARAAATASREGQELPKQQQSSPKTEMPAKQTAVASENGLSFSASQENPQERALERHVKPAESRKEMSSRLPRRKSTQSRPPKAHTDFFKGSGPVRRFKDDRADSLEFFLYAESLCRDDALTSQQIKDTVTRYTLTEVPGTVSGRNSNRGSVISITASKPIVTTGGSDPLSKEAASTPNTIILQPPPALLTVAHEPVAPDHYPHSKLRPAEPTHAHPEPDTPAPPLFRSTQIPARTPLVASTPRRIPPYVAVTRPDEAPVHTPPRARRARAGPTRRSSTRAPHDSAASSTDTLEMHGDEEKLRRSIMRLDALLACKERSRMGKFQWATWARLQALSAAFFVFTGGIVSVFYPNMYLALANIAIPVAIMLHERPVSSTVNISNYYVRAVVYLLCCAPTMVQAPTITGGLCLLCAAATYLRAAINGESYHAPGKSAKVGATKVVK</sequence>
<dbReference type="STRING" id="286115.A0A507D493"/>
<feature type="compositionally biased region" description="Polar residues" evidence="8">
    <location>
        <begin position="86"/>
        <end position="109"/>
    </location>
</feature>
<evidence type="ECO:0000256" key="4">
    <source>
        <dbReference type="ARBA" id="ARBA00022692"/>
    </source>
</evidence>
<evidence type="ECO:0000256" key="2">
    <source>
        <dbReference type="ARBA" id="ARBA00010590"/>
    </source>
</evidence>
<evidence type="ECO:0000256" key="9">
    <source>
        <dbReference type="SAM" id="Phobius"/>
    </source>
</evidence>
<evidence type="ECO:0000256" key="8">
    <source>
        <dbReference type="SAM" id="MobiDB-lite"/>
    </source>
</evidence>
<evidence type="ECO:0000256" key="5">
    <source>
        <dbReference type="ARBA" id="ARBA00022989"/>
    </source>
</evidence>
<evidence type="ECO:0000256" key="1">
    <source>
        <dbReference type="ARBA" id="ARBA00004236"/>
    </source>
</evidence>
<evidence type="ECO:0000313" key="11">
    <source>
        <dbReference type="EMBL" id="TPX46329.1"/>
    </source>
</evidence>
<dbReference type="Proteomes" id="UP000320475">
    <property type="component" value="Unassembled WGS sequence"/>
</dbReference>
<reference evidence="12 13" key="1">
    <citation type="journal article" date="2019" name="Sci. Rep.">
        <title>Comparative genomics of chytrid fungi reveal insights into the obligate biotrophic and pathogenic lifestyle of Synchytrium endobioticum.</title>
        <authorList>
            <person name="van de Vossenberg B.T.L.H."/>
            <person name="Warris S."/>
            <person name="Nguyen H.D.T."/>
            <person name="van Gent-Pelzer M.P.E."/>
            <person name="Joly D.L."/>
            <person name="van de Geest H.C."/>
            <person name="Bonants P.J.M."/>
            <person name="Smith D.S."/>
            <person name="Levesque C.A."/>
            <person name="van der Lee T.A.J."/>
        </authorList>
    </citation>
    <scope>NUCLEOTIDE SEQUENCE [LARGE SCALE GENOMIC DNA]</scope>
    <source>
        <strain evidence="11 13">LEV6574</strain>
        <strain evidence="10 12">MB42</strain>
    </source>
</reference>
<dbReference type="Proteomes" id="UP000317494">
    <property type="component" value="Unassembled WGS sequence"/>
</dbReference>
<keyword evidence="6 9" id="KW-0472">Membrane</keyword>